<accession>A0ABV4BKP1</accession>
<organism evidence="2 3">
    <name type="scientific">Clostridium moutaii</name>
    <dbReference type="NCBI Taxonomy" id="3240932"/>
    <lineage>
        <taxon>Bacteria</taxon>
        <taxon>Bacillati</taxon>
        <taxon>Bacillota</taxon>
        <taxon>Clostridia</taxon>
        <taxon>Eubacteriales</taxon>
        <taxon>Clostridiaceae</taxon>
        <taxon>Clostridium</taxon>
    </lineage>
</organism>
<dbReference type="Proteomes" id="UP001564657">
    <property type="component" value="Unassembled WGS sequence"/>
</dbReference>
<gene>
    <name evidence="2" type="ORF">AB8U03_00125</name>
</gene>
<dbReference type="EMBL" id="JBGEWD010000001">
    <property type="protein sequence ID" value="MEY7998617.1"/>
    <property type="molecule type" value="Genomic_DNA"/>
</dbReference>
<evidence type="ECO:0000313" key="2">
    <source>
        <dbReference type="EMBL" id="MEY7998617.1"/>
    </source>
</evidence>
<dbReference type="RefSeq" id="WP_369702515.1">
    <property type="nucleotide sequence ID" value="NZ_JBGEWD010000001.1"/>
</dbReference>
<name>A0ABV4BKP1_9CLOT</name>
<evidence type="ECO:0000256" key="1">
    <source>
        <dbReference type="SAM" id="Coils"/>
    </source>
</evidence>
<comment type="caution">
    <text evidence="2">The sequence shown here is derived from an EMBL/GenBank/DDBJ whole genome shotgun (WGS) entry which is preliminary data.</text>
</comment>
<evidence type="ECO:0008006" key="4">
    <source>
        <dbReference type="Google" id="ProtNLM"/>
    </source>
</evidence>
<reference evidence="2 3" key="1">
    <citation type="submission" date="2024-08" db="EMBL/GenBank/DDBJ databases">
        <title>Clostridium lapicellarii sp. nov., and Clostridium renhuaiense sp. nov., two species isolated from the mud in a fermentation cellar used for producing sauce-flavour Chinese liquors.</title>
        <authorList>
            <person name="Yang F."/>
            <person name="Wang H."/>
            <person name="Chen L.Q."/>
            <person name="Zhou N."/>
            <person name="Lu J.J."/>
            <person name="Pu X.X."/>
            <person name="Wan B."/>
            <person name="Wang L."/>
            <person name="Liu S.J."/>
        </authorList>
    </citation>
    <scope>NUCLEOTIDE SEQUENCE [LARGE SCALE GENOMIC DNA]</scope>
    <source>
        <strain evidence="2 3">MT-5</strain>
    </source>
</reference>
<keyword evidence="1" id="KW-0175">Coiled coil</keyword>
<feature type="coiled-coil region" evidence="1">
    <location>
        <begin position="52"/>
        <end position="79"/>
    </location>
</feature>
<keyword evidence="3" id="KW-1185">Reference proteome</keyword>
<sequence>MKNIEIRCDKCNKNFVIKKLKTKWIDENVQRTYFICPYCKLKYTSFYTDKRVRKNIKEIEQLQKRYDEIVQQNKEIMQELSEKYEGSR</sequence>
<evidence type="ECO:0000313" key="3">
    <source>
        <dbReference type="Proteomes" id="UP001564657"/>
    </source>
</evidence>
<protein>
    <recommendedName>
        <fullName evidence="4">Transglycosylase</fullName>
    </recommendedName>
</protein>
<proteinExistence type="predicted"/>